<dbReference type="EMBL" id="LUHQ01000003">
    <property type="protein sequence ID" value="OAP01837.1"/>
    <property type="molecule type" value="Genomic_DNA"/>
</dbReference>
<evidence type="ECO:0000313" key="2">
    <source>
        <dbReference type="Proteomes" id="UP000078284"/>
    </source>
</evidence>
<protein>
    <submittedName>
        <fullName evidence="1">Uncharacterized protein</fullName>
    </submittedName>
</protein>
<dbReference type="ExpressionAtlas" id="A0A178V6K1">
    <property type="expression patterns" value="baseline and differential"/>
</dbReference>
<gene>
    <name evidence="1" type="ordered locus">AXX17_At3g41320</name>
</gene>
<accession>A0A178V6K1</accession>
<dbReference type="Proteomes" id="UP000078284">
    <property type="component" value="Chromosome 3"/>
</dbReference>
<dbReference type="AlphaFoldDB" id="A0A178V6K1"/>
<organism evidence="1 2">
    <name type="scientific">Arabidopsis thaliana</name>
    <name type="common">Mouse-ear cress</name>
    <dbReference type="NCBI Taxonomy" id="3702"/>
    <lineage>
        <taxon>Eukaryota</taxon>
        <taxon>Viridiplantae</taxon>
        <taxon>Streptophyta</taxon>
        <taxon>Embryophyta</taxon>
        <taxon>Tracheophyta</taxon>
        <taxon>Spermatophyta</taxon>
        <taxon>Magnoliopsida</taxon>
        <taxon>eudicotyledons</taxon>
        <taxon>Gunneridae</taxon>
        <taxon>Pentapetalae</taxon>
        <taxon>rosids</taxon>
        <taxon>malvids</taxon>
        <taxon>Brassicales</taxon>
        <taxon>Brassicaceae</taxon>
        <taxon>Camelineae</taxon>
        <taxon>Arabidopsis</taxon>
    </lineage>
</organism>
<reference evidence="2" key="1">
    <citation type="journal article" date="2016" name="Proc. Natl. Acad. Sci. U.S.A.">
        <title>Chromosome-level assembly of Arabidopsis thaliana Ler reveals the extent of translocation and inversion polymorphisms.</title>
        <authorList>
            <person name="Zapata L."/>
            <person name="Ding J."/>
            <person name="Willing E.M."/>
            <person name="Hartwig B."/>
            <person name="Bezdan D."/>
            <person name="Jiao W.B."/>
            <person name="Patel V."/>
            <person name="Velikkakam James G."/>
            <person name="Koornneef M."/>
            <person name="Ossowski S."/>
            <person name="Schneeberger K."/>
        </authorList>
    </citation>
    <scope>NUCLEOTIDE SEQUENCE [LARGE SCALE GENOMIC DNA]</scope>
    <source>
        <strain evidence="2">cv. Landsberg erecta</strain>
    </source>
</reference>
<proteinExistence type="predicted"/>
<evidence type="ECO:0000313" key="1">
    <source>
        <dbReference type="EMBL" id="OAP01837.1"/>
    </source>
</evidence>
<comment type="caution">
    <text evidence="1">The sequence shown here is derived from an EMBL/GenBank/DDBJ whole genome shotgun (WGS) entry which is preliminary data.</text>
</comment>
<name>A0A178V6K1_ARATH</name>
<sequence length="77" mass="9098">MTTPQFKEMYGSDFILSESVSRCAKAIFRGIGRGEAYVIEPSWIKWIFLIKNVCPEIVDYLLDYIFVSYLKPYFKRD</sequence>